<feature type="transmembrane region" description="Helical" evidence="9">
    <location>
        <begin position="451"/>
        <end position="471"/>
    </location>
</feature>
<feature type="transmembrane region" description="Helical" evidence="9">
    <location>
        <begin position="555"/>
        <end position="578"/>
    </location>
</feature>
<dbReference type="SUPFAM" id="SSF52540">
    <property type="entry name" value="P-loop containing nucleoside triphosphate hydrolases"/>
    <property type="match status" value="1"/>
</dbReference>
<dbReference type="EMBL" id="JBBNAF010000002">
    <property type="protein sequence ID" value="KAK9163927.1"/>
    <property type="molecule type" value="Genomic_DNA"/>
</dbReference>
<keyword evidence="6" id="KW-0067">ATP-binding</keyword>
<gene>
    <name evidence="11" type="ORF">Syun_004829</name>
</gene>
<evidence type="ECO:0000256" key="1">
    <source>
        <dbReference type="ARBA" id="ARBA00004141"/>
    </source>
</evidence>
<dbReference type="GO" id="GO:0005524">
    <property type="term" value="F:ATP binding"/>
    <property type="evidence" value="ECO:0007669"/>
    <property type="project" value="UniProtKB-KW"/>
</dbReference>
<evidence type="ECO:0000313" key="12">
    <source>
        <dbReference type="Proteomes" id="UP001420932"/>
    </source>
</evidence>
<reference evidence="11 12" key="1">
    <citation type="submission" date="2024-01" db="EMBL/GenBank/DDBJ databases">
        <title>Genome assemblies of Stephania.</title>
        <authorList>
            <person name="Yang L."/>
        </authorList>
    </citation>
    <scope>NUCLEOTIDE SEQUENCE [LARGE SCALE GENOMIC DNA]</scope>
    <source>
        <strain evidence="11">YNDBR</strain>
        <tissue evidence="11">Leaf</tissue>
    </source>
</reference>
<keyword evidence="5" id="KW-0547">Nucleotide-binding</keyword>
<dbReference type="Gene3D" id="3.40.50.300">
    <property type="entry name" value="P-loop containing nucleotide triphosphate hydrolases"/>
    <property type="match status" value="1"/>
</dbReference>
<organism evidence="11 12">
    <name type="scientific">Stephania yunnanensis</name>
    <dbReference type="NCBI Taxonomy" id="152371"/>
    <lineage>
        <taxon>Eukaryota</taxon>
        <taxon>Viridiplantae</taxon>
        <taxon>Streptophyta</taxon>
        <taxon>Embryophyta</taxon>
        <taxon>Tracheophyta</taxon>
        <taxon>Spermatophyta</taxon>
        <taxon>Magnoliopsida</taxon>
        <taxon>Ranunculales</taxon>
        <taxon>Menispermaceae</taxon>
        <taxon>Menispermoideae</taxon>
        <taxon>Cissampelideae</taxon>
        <taxon>Stephania</taxon>
    </lineage>
</organism>
<comment type="caution">
    <text evidence="11">The sequence shown here is derived from an EMBL/GenBank/DDBJ whole genome shotgun (WGS) entry which is preliminary data.</text>
</comment>
<evidence type="ECO:0000256" key="5">
    <source>
        <dbReference type="ARBA" id="ARBA00022741"/>
    </source>
</evidence>
<protein>
    <recommendedName>
        <fullName evidence="10">ABC transporter domain-containing protein</fullName>
    </recommendedName>
</protein>
<feature type="domain" description="ABC transporter" evidence="10">
    <location>
        <begin position="78"/>
        <end position="322"/>
    </location>
</feature>
<sequence length="700" mass="77796">MASTGAKNTDVETCSSWRRDQQRSVADHEVEIMSCRFAPEDVPPISSPDHHVVVDLHDSSTQSDEYISIDNYSGGVSLTWEELWVIASNGKSGSPTILGGVSGYAQPGEVLAIMGPSGCGKSTLLDALAGRLQSNTTQSGNILINGRRETLAFGTSAYVTQDDYLMTTLTVKEAVHYSAQLQLPDSMSKSKKMEIAETAIREMGLQDAMDTRIGGRTSKGISGGQKRRVTICIEILTRPKLLFLDEPTSGLDSAASYHVMSRIVGLAQQDGLTVVLSIHQPCAEVFELFHNLCLLSSGRTVYFGPAHHASEFFAQNGFPCPAMRNPSDHYLRTINKDFDDNIGKGCGRKSATEEATNVLITSYKSSKIYNQVRSRIAWQEFSEAPLETKGSQASFLTQCLVLTRRSFVNMYRDLGYYWFRFGIYTALCLCLGTIFLNVGHDFGSITPRGNVLMFVVSFMTFMAIGGFPSFVEDMKIFGRERLNGHYGVSAFTVGNTISSIPYLMLVSLVPGAIAYYLVGLQRGIEHFSYFTLILFICMMLVESQMMLIASIVPDYLLGIIAGAGIQGVMILSGGFFRLQNDMPKLLWKYPIHYISFHKYSYDGFFKNEFIGLEFPVNNNRSSAQRVITGEEILRDTWQMTLGFSKWYDLAILVGMVVFYRVTFLVVIKAIEKAKPFTRSVLARTSKQRKQVMESTTSDML</sequence>
<accession>A0AAP0Q170</accession>
<dbReference type="InterPro" id="IPR027417">
    <property type="entry name" value="P-loop_NTPase"/>
</dbReference>
<dbReference type="Proteomes" id="UP001420932">
    <property type="component" value="Unassembled WGS sequence"/>
</dbReference>
<dbReference type="PANTHER" id="PTHR48042">
    <property type="entry name" value="ABC TRANSPORTER G FAMILY MEMBER 11"/>
    <property type="match status" value="1"/>
</dbReference>
<dbReference type="GO" id="GO:0016887">
    <property type="term" value="F:ATP hydrolysis activity"/>
    <property type="evidence" value="ECO:0007669"/>
    <property type="project" value="InterPro"/>
</dbReference>
<name>A0AAP0Q170_9MAGN</name>
<dbReference type="InterPro" id="IPR003439">
    <property type="entry name" value="ABC_transporter-like_ATP-bd"/>
</dbReference>
<dbReference type="PROSITE" id="PS50893">
    <property type="entry name" value="ABC_TRANSPORTER_2"/>
    <property type="match status" value="1"/>
</dbReference>
<evidence type="ECO:0000256" key="9">
    <source>
        <dbReference type="SAM" id="Phobius"/>
    </source>
</evidence>
<evidence type="ECO:0000313" key="11">
    <source>
        <dbReference type="EMBL" id="KAK9163927.1"/>
    </source>
</evidence>
<comment type="subcellular location">
    <subcellularLocation>
        <location evidence="1">Membrane</location>
        <topology evidence="1">Multi-pass membrane protein</topology>
    </subcellularLocation>
</comment>
<dbReference type="Pfam" id="PF00005">
    <property type="entry name" value="ABC_tran"/>
    <property type="match status" value="1"/>
</dbReference>
<evidence type="ECO:0000256" key="8">
    <source>
        <dbReference type="ARBA" id="ARBA00023136"/>
    </source>
</evidence>
<keyword evidence="8 9" id="KW-0472">Membrane</keyword>
<evidence type="ECO:0000256" key="2">
    <source>
        <dbReference type="ARBA" id="ARBA00005814"/>
    </source>
</evidence>
<dbReference type="InterPro" id="IPR017871">
    <property type="entry name" value="ABC_transporter-like_CS"/>
</dbReference>
<dbReference type="GO" id="GO:0016020">
    <property type="term" value="C:membrane"/>
    <property type="evidence" value="ECO:0007669"/>
    <property type="project" value="UniProtKB-SubCell"/>
</dbReference>
<dbReference type="Pfam" id="PF19055">
    <property type="entry name" value="ABC2_membrane_7"/>
    <property type="match status" value="1"/>
</dbReference>
<feature type="transmembrane region" description="Helical" evidence="9">
    <location>
        <begin position="417"/>
        <end position="439"/>
    </location>
</feature>
<dbReference type="InterPro" id="IPR043926">
    <property type="entry name" value="ABCG_dom"/>
</dbReference>
<dbReference type="GO" id="GO:0140359">
    <property type="term" value="F:ABC-type transporter activity"/>
    <property type="evidence" value="ECO:0007669"/>
    <property type="project" value="InterPro"/>
</dbReference>
<proteinExistence type="inferred from homology"/>
<evidence type="ECO:0000259" key="10">
    <source>
        <dbReference type="PROSITE" id="PS50893"/>
    </source>
</evidence>
<dbReference type="FunFam" id="3.40.50.300:FF:001533">
    <property type="entry name" value="ABC transporter G family member 11"/>
    <property type="match status" value="1"/>
</dbReference>
<dbReference type="PROSITE" id="PS00211">
    <property type="entry name" value="ABC_TRANSPORTER_1"/>
    <property type="match status" value="1"/>
</dbReference>
<comment type="similarity">
    <text evidence="2">Belongs to the ABC transporter superfamily. ABCG family. Eye pigment precursor importer (TC 3.A.1.204) subfamily.</text>
</comment>
<dbReference type="SMART" id="SM00382">
    <property type="entry name" value="AAA"/>
    <property type="match status" value="1"/>
</dbReference>
<evidence type="ECO:0000256" key="7">
    <source>
        <dbReference type="ARBA" id="ARBA00022989"/>
    </source>
</evidence>
<keyword evidence="3" id="KW-0813">Transport</keyword>
<feature type="transmembrane region" description="Helical" evidence="9">
    <location>
        <begin position="530"/>
        <end position="549"/>
    </location>
</feature>
<dbReference type="AlphaFoldDB" id="A0AAP0Q170"/>
<keyword evidence="7 9" id="KW-1133">Transmembrane helix</keyword>
<dbReference type="InterPro" id="IPR003593">
    <property type="entry name" value="AAA+_ATPase"/>
</dbReference>
<dbReference type="InterPro" id="IPR013525">
    <property type="entry name" value="ABC2_TM"/>
</dbReference>
<dbReference type="InterPro" id="IPR052215">
    <property type="entry name" value="Plant_ABCG"/>
</dbReference>
<evidence type="ECO:0000256" key="3">
    <source>
        <dbReference type="ARBA" id="ARBA00022448"/>
    </source>
</evidence>
<evidence type="ECO:0000256" key="4">
    <source>
        <dbReference type="ARBA" id="ARBA00022692"/>
    </source>
</evidence>
<keyword evidence="4 9" id="KW-0812">Transmembrane</keyword>
<dbReference type="Pfam" id="PF01061">
    <property type="entry name" value="ABC2_membrane"/>
    <property type="match status" value="1"/>
</dbReference>
<feature type="transmembrane region" description="Helical" evidence="9">
    <location>
        <begin position="649"/>
        <end position="670"/>
    </location>
</feature>
<dbReference type="PANTHER" id="PTHR48042:SF19">
    <property type="entry name" value="OS09G0472100 PROTEIN"/>
    <property type="match status" value="1"/>
</dbReference>
<feature type="transmembrane region" description="Helical" evidence="9">
    <location>
        <begin position="500"/>
        <end position="518"/>
    </location>
</feature>
<keyword evidence="12" id="KW-1185">Reference proteome</keyword>
<evidence type="ECO:0000256" key="6">
    <source>
        <dbReference type="ARBA" id="ARBA00022840"/>
    </source>
</evidence>